<gene>
    <name evidence="1" type="ORF">RS86_03720</name>
</gene>
<protein>
    <recommendedName>
        <fullName evidence="3">DUF3263 domain-containing protein</fullName>
    </recommendedName>
</protein>
<comment type="caution">
    <text evidence="1">The sequence shown here is derived from an EMBL/GenBank/DDBJ whole genome shotgun (WGS) entry which is preliminary data.</text>
</comment>
<dbReference type="Pfam" id="PF11662">
    <property type="entry name" value="DUF3263"/>
    <property type="match status" value="1"/>
</dbReference>
<keyword evidence="2" id="KW-1185">Reference proteome</keyword>
<evidence type="ECO:0000313" key="1">
    <source>
        <dbReference type="EMBL" id="KJL30777.1"/>
    </source>
</evidence>
<evidence type="ECO:0008006" key="3">
    <source>
        <dbReference type="Google" id="ProtNLM"/>
    </source>
</evidence>
<evidence type="ECO:0000313" key="2">
    <source>
        <dbReference type="Proteomes" id="UP000033740"/>
    </source>
</evidence>
<dbReference type="InterPro" id="IPR021678">
    <property type="entry name" value="DUF3263"/>
</dbReference>
<organism evidence="1 2">
    <name type="scientific">Microbacterium azadirachtae</name>
    <dbReference type="NCBI Taxonomy" id="582680"/>
    <lineage>
        <taxon>Bacteria</taxon>
        <taxon>Bacillati</taxon>
        <taxon>Actinomycetota</taxon>
        <taxon>Actinomycetes</taxon>
        <taxon>Micrococcales</taxon>
        <taxon>Microbacteriaceae</taxon>
        <taxon>Microbacterium</taxon>
    </lineage>
</organism>
<reference evidence="1 2" key="1">
    <citation type="submission" date="2015-02" db="EMBL/GenBank/DDBJ databases">
        <title>Draft genome sequences of ten Microbacterium spp. with emphasis on heavy metal contaminated environments.</title>
        <authorList>
            <person name="Corretto E."/>
        </authorList>
    </citation>
    <scope>NUCLEOTIDE SEQUENCE [LARGE SCALE GENOMIC DNA]</scope>
    <source>
        <strain evidence="1 2">ARN176</strain>
    </source>
</reference>
<sequence>MSPAELLAFEAANPGWSSNKEMRIRRELQVTPPRYLQLLLRAADSTEGMLADPITARLVRSPGRRARVAAQR</sequence>
<dbReference type="EMBL" id="JYIX01000040">
    <property type="protein sequence ID" value="KJL30777.1"/>
    <property type="molecule type" value="Genomic_DNA"/>
</dbReference>
<accession>A0A0F0LC53</accession>
<name>A0A0F0LC53_9MICO</name>
<dbReference type="STRING" id="582680.RS86_03720"/>
<proteinExistence type="predicted"/>
<dbReference type="PATRIC" id="fig|582680.6.peg.3805"/>
<dbReference type="RefSeq" id="WP_160299712.1">
    <property type="nucleotide sequence ID" value="NZ_JYIX01000040.1"/>
</dbReference>
<dbReference type="AlphaFoldDB" id="A0A0F0LC53"/>
<dbReference type="Proteomes" id="UP000033740">
    <property type="component" value="Unassembled WGS sequence"/>
</dbReference>